<dbReference type="EMBL" id="JACLHY010000014">
    <property type="protein sequence ID" value="MBC8769111.1"/>
    <property type="molecule type" value="Genomic_DNA"/>
</dbReference>
<dbReference type="RefSeq" id="WP_187585629.1">
    <property type="nucleotide sequence ID" value="NZ_JACLHY010000014.1"/>
</dbReference>
<feature type="chain" id="PRO_5045321241" evidence="1">
    <location>
        <begin position="19"/>
        <end position="117"/>
    </location>
</feature>
<name>A0ABR7QPK5_9FLAO</name>
<proteinExistence type="predicted"/>
<gene>
    <name evidence="2" type="ORF">H4O18_14005</name>
</gene>
<accession>A0ABR7QPK5</accession>
<organism evidence="2 3">
    <name type="scientific">Arenibacter arenosicollis</name>
    <dbReference type="NCBI Taxonomy" id="2762274"/>
    <lineage>
        <taxon>Bacteria</taxon>
        <taxon>Pseudomonadati</taxon>
        <taxon>Bacteroidota</taxon>
        <taxon>Flavobacteriia</taxon>
        <taxon>Flavobacteriales</taxon>
        <taxon>Flavobacteriaceae</taxon>
        <taxon>Arenibacter</taxon>
    </lineage>
</organism>
<evidence type="ECO:0000313" key="3">
    <source>
        <dbReference type="Proteomes" id="UP000618952"/>
    </source>
</evidence>
<dbReference type="SUPFAM" id="SSF46626">
    <property type="entry name" value="Cytochrome c"/>
    <property type="match status" value="1"/>
</dbReference>
<evidence type="ECO:0000313" key="2">
    <source>
        <dbReference type="EMBL" id="MBC8769111.1"/>
    </source>
</evidence>
<evidence type="ECO:0000256" key="1">
    <source>
        <dbReference type="SAM" id="SignalP"/>
    </source>
</evidence>
<dbReference type="Gene3D" id="1.10.760.10">
    <property type="entry name" value="Cytochrome c-like domain"/>
    <property type="match status" value="1"/>
</dbReference>
<keyword evidence="3" id="KW-1185">Reference proteome</keyword>
<reference evidence="2 3" key="1">
    <citation type="submission" date="2020-08" db="EMBL/GenBank/DDBJ databases">
        <title>Arenibacter gaetbuli sp. nov., isolated from a sand dune.</title>
        <authorList>
            <person name="Park S."/>
            <person name="Yoon J.-H."/>
        </authorList>
    </citation>
    <scope>NUCLEOTIDE SEQUENCE [LARGE SCALE GENOMIC DNA]</scope>
    <source>
        <strain evidence="2 3">BSSL-BM3</strain>
    </source>
</reference>
<protein>
    <submittedName>
        <fullName evidence="2">Cytochrome c</fullName>
    </submittedName>
</protein>
<comment type="caution">
    <text evidence="2">The sequence shown here is derived from an EMBL/GenBank/DDBJ whole genome shotgun (WGS) entry which is preliminary data.</text>
</comment>
<dbReference type="InterPro" id="IPR036909">
    <property type="entry name" value="Cyt_c-like_dom_sf"/>
</dbReference>
<keyword evidence="1" id="KW-0732">Signal</keyword>
<sequence length="117" mass="12928">MKKLLSIRIILFLAVAQASCEYNYEEETVDGGVNNCDIEVSYKDYIRPLINNNCMPCHNGDGSEPFAPDLRTFNGVKGIAELVKEVTLSRRMPKSGSLTNEQIASIGCWVDQGALNN</sequence>
<feature type="signal peptide" evidence="1">
    <location>
        <begin position="1"/>
        <end position="18"/>
    </location>
</feature>
<dbReference type="Proteomes" id="UP000618952">
    <property type="component" value="Unassembled WGS sequence"/>
</dbReference>